<evidence type="ECO:0000256" key="4">
    <source>
        <dbReference type="ARBA" id="ARBA00022676"/>
    </source>
</evidence>
<keyword evidence="6" id="KW-0119">Carbohydrate metabolism</keyword>
<keyword evidence="3" id="KW-0313">Glucose metabolism</keyword>
<reference evidence="10 11" key="1">
    <citation type="submission" date="2018-07" db="EMBL/GenBank/DDBJ databases">
        <title>Dyella monticola sp. nov. and Dyella psychrodurans sp. nov. isolated from monsoon evergreen broad-leaved forest soil of Dinghu Mountain, China.</title>
        <authorList>
            <person name="Gao Z."/>
            <person name="Qiu L."/>
        </authorList>
    </citation>
    <scope>NUCLEOTIDE SEQUENCE [LARGE SCALE GENOMIC DNA]</scope>
    <source>
        <strain evidence="10 11">4G-K06</strain>
    </source>
</reference>
<evidence type="ECO:0000256" key="5">
    <source>
        <dbReference type="ARBA" id="ARBA00022679"/>
    </source>
</evidence>
<dbReference type="Pfam" id="PF00534">
    <property type="entry name" value="Glycos_transf_1"/>
    <property type="match status" value="1"/>
</dbReference>
<dbReference type="InterPro" id="IPR001296">
    <property type="entry name" value="Glyco_trans_1"/>
</dbReference>
<dbReference type="GO" id="GO:0016757">
    <property type="term" value="F:glycosyltransferase activity"/>
    <property type="evidence" value="ECO:0007669"/>
    <property type="project" value="UniProtKB-KW"/>
</dbReference>
<dbReference type="EMBL" id="QRBE01000002">
    <property type="protein sequence ID" value="RDS83558.1"/>
    <property type="molecule type" value="Genomic_DNA"/>
</dbReference>
<gene>
    <name evidence="10" type="ORF">DWU98_04260</name>
</gene>
<feature type="domain" description="Glycosyl transferase family 1" evidence="8">
    <location>
        <begin position="378"/>
        <end position="462"/>
    </location>
</feature>
<feature type="domain" description="Trehalose synthase N-terminal" evidence="9">
    <location>
        <begin position="55"/>
        <end position="205"/>
    </location>
</feature>
<dbReference type="SUPFAM" id="SSF53756">
    <property type="entry name" value="UDP-Glycosyltransferase/glycogen phosphorylase"/>
    <property type="match status" value="1"/>
</dbReference>
<dbReference type="PANTHER" id="PTHR47779">
    <property type="entry name" value="SYNTHASE (CCG-9), PUTATIVE (AFU_ORTHOLOGUE AFUA_3G12100)-RELATED"/>
    <property type="match status" value="1"/>
</dbReference>
<organism evidence="10 11">
    <name type="scientific">Dyella monticola</name>
    <dbReference type="NCBI Taxonomy" id="1927958"/>
    <lineage>
        <taxon>Bacteria</taxon>
        <taxon>Pseudomonadati</taxon>
        <taxon>Pseudomonadota</taxon>
        <taxon>Gammaproteobacteria</taxon>
        <taxon>Lysobacterales</taxon>
        <taxon>Rhodanobacteraceae</taxon>
        <taxon>Dyella</taxon>
    </lineage>
</organism>
<dbReference type="GO" id="GO:0006006">
    <property type="term" value="P:glucose metabolic process"/>
    <property type="evidence" value="ECO:0007669"/>
    <property type="project" value="UniProtKB-KW"/>
</dbReference>
<name>A0A370X596_9GAMM</name>
<protein>
    <submittedName>
        <fullName evidence="10">Glycosyltransferase</fullName>
    </submittedName>
</protein>
<keyword evidence="5 10" id="KW-0808">Transferase</keyword>
<evidence type="ECO:0000256" key="7">
    <source>
        <dbReference type="SAM" id="MobiDB-lite"/>
    </source>
</evidence>
<evidence type="ECO:0000259" key="9">
    <source>
        <dbReference type="Pfam" id="PF21269"/>
    </source>
</evidence>
<evidence type="ECO:0000256" key="6">
    <source>
        <dbReference type="ARBA" id="ARBA00023277"/>
    </source>
</evidence>
<sequence>MIVAGRSSMSSITEVSLRSAPFDCFSSLIGSGGVREIAELAKRASGQLHGRTWWHINSTSRGGGVAEMLQSQLAYARGLGIHTRWLVLGGRADFFKITKRMHHAFHGALGDGSDLGEKERIIYEATLKENIPQLLVLIKPGDIVLLHDPQSAGLAPALVKHGATVLWRSHIGADVVNEHTDLAWDFVGPYLRHVFATVFSRKEYIPEFLKSQRSFVITPSIDAFSPKNQDMDEKTVKSILVHTGLIRGEATAEVLPHFTREDGTPALVTSKADIVREGAGPGWETPLIVQVSRWDPLKDPVGVIRGFVNLILRVVSVDAHLALVGPDVTSVADDPEGRAVLDSVIGAWKLLPSPIRQRIHLVSLPMEDREENAAIVNAIQRHAAIIVQKSLKEGFGLTVTEAMWKGRPVVASAVGGIQDQIVHGQHGLLLTDPHDELAFSEALEKLSHDQCLATQLGVQATERVRDLFLASYHLKQYARVLDAIDSAQEVQVPANGASHPSQEVVDEMRSPVNG</sequence>
<dbReference type="PANTHER" id="PTHR47779:SF1">
    <property type="entry name" value="SYNTHASE (CCG-9), PUTATIVE (AFU_ORTHOLOGUE AFUA_3G12100)-RELATED"/>
    <property type="match status" value="1"/>
</dbReference>
<evidence type="ECO:0000313" key="10">
    <source>
        <dbReference type="EMBL" id="RDS83558.1"/>
    </source>
</evidence>
<dbReference type="Pfam" id="PF21269">
    <property type="entry name" value="TreT_GT1"/>
    <property type="match status" value="1"/>
</dbReference>
<evidence type="ECO:0000259" key="8">
    <source>
        <dbReference type="Pfam" id="PF00534"/>
    </source>
</evidence>
<comment type="similarity">
    <text evidence="1">Belongs to the glycosyltransferase group 1 family. Glycosyltransferase 4 subfamily.</text>
</comment>
<evidence type="ECO:0000256" key="1">
    <source>
        <dbReference type="ARBA" id="ARBA00009481"/>
    </source>
</evidence>
<evidence type="ECO:0000313" key="11">
    <source>
        <dbReference type="Proteomes" id="UP000254258"/>
    </source>
</evidence>
<dbReference type="Gene3D" id="3.40.50.2000">
    <property type="entry name" value="Glycogen Phosphorylase B"/>
    <property type="match status" value="2"/>
</dbReference>
<keyword evidence="11" id="KW-1185">Reference proteome</keyword>
<evidence type="ECO:0000256" key="3">
    <source>
        <dbReference type="ARBA" id="ARBA00022526"/>
    </source>
</evidence>
<feature type="region of interest" description="Disordered" evidence="7">
    <location>
        <begin position="492"/>
        <end position="514"/>
    </location>
</feature>
<dbReference type="InterPro" id="IPR052078">
    <property type="entry name" value="Trehalose_Metab_GTase"/>
</dbReference>
<comment type="caution">
    <text evidence="10">The sequence shown here is derived from an EMBL/GenBank/DDBJ whole genome shotgun (WGS) entry which is preliminary data.</text>
</comment>
<dbReference type="Proteomes" id="UP000254258">
    <property type="component" value="Unassembled WGS sequence"/>
</dbReference>
<proteinExistence type="inferred from homology"/>
<dbReference type="InterPro" id="IPR049438">
    <property type="entry name" value="TreT_GT1"/>
</dbReference>
<accession>A0A370X596</accession>
<comment type="subunit">
    <text evidence="2">Homodimer.</text>
</comment>
<keyword evidence="4" id="KW-0328">Glycosyltransferase</keyword>
<dbReference type="AlphaFoldDB" id="A0A370X596"/>
<evidence type="ECO:0000256" key="2">
    <source>
        <dbReference type="ARBA" id="ARBA00011738"/>
    </source>
</evidence>